<accession>A0A517KZX6</accession>
<dbReference type="OrthoDB" id="411211at2759"/>
<feature type="compositionally biased region" description="Acidic residues" evidence="2">
    <location>
        <begin position="352"/>
        <end position="368"/>
    </location>
</feature>
<dbReference type="Proteomes" id="UP000316270">
    <property type="component" value="Chromosome 2"/>
</dbReference>
<reference evidence="3 4" key="1">
    <citation type="submission" date="2019-07" db="EMBL/GenBank/DDBJ databases">
        <title>Finished genome of Venturia effusa.</title>
        <authorList>
            <person name="Young C.A."/>
            <person name="Cox M.P."/>
            <person name="Ganley A.R.D."/>
            <person name="David W.J."/>
        </authorList>
    </citation>
    <scope>NUCLEOTIDE SEQUENCE [LARGE SCALE GENOMIC DNA]</scope>
    <source>
        <strain evidence="4">albino</strain>
    </source>
</reference>
<evidence type="ECO:0000313" key="4">
    <source>
        <dbReference type="Proteomes" id="UP000316270"/>
    </source>
</evidence>
<protein>
    <submittedName>
        <fullName evidence="3">Uncharacterized protein</fullName>
    </submittedName>
</protein>
<dbReference type="EMBL" id="CP042186">
    <property type="protein sequence ID" value="QDS68942.1"/>
    <property type="molecule type" value="Genomic_DNA"/>
</dbReference>
<dbReference type="PANTHER" id="PTHR13465">
    <property type="entry name" value="UPF0183 PROTEIN"/>
    <property type="match status" value="1"/>
</dbReference>
<dbReference type="InterPro" id="IPR005373">
    <property type="entry name" value="PHAF1"/>
</dbReference>
<dbReference type="GO" id="GO:0005802">
    <property type="term" value="C:trans-Golgi network"/>
    <property type="evidence" value="ECO:0007669"/>
    <property type="project" value="TreeGrafter"/>
</dbReference>
<proteinExistence type="inferred from homology"/>
<keyword evidence="4" id="KW-1185">Reference proteome</keyword>
<feature type="region of interest" description="Disordered" evidence="2">
    <location>
        <begin position="308"/>
        <end position="375"/>
    </location>
</feature>
<comment type="similarity">
    <text evidence="1">Belongs to the PHAF1 family.</text>
</comment>
<feature type="compositionally biased region" description="Low complexity" evidence="2">
    <location>
        <begin position="333"/>
        <end position="351"/>
    </location>
</feature>
<feature type="region of interest" description="Disordered" evidence="2">
    <location>
        <begin position="1"/>
        <end position="28"/>
    </location>
</feature>
<gene>
    <name evidence="3" type="ORF">FKW77_008545</name>
</gene>
<name>A0A517KZX6_9PEZI</name>
<sequence>MSETLEPATEYARDCSSPNHPPPYKQKHKHLNITTISTREDFSDLSAAAQPQADIMADLPETPVHPAQSIGFFYLGATIHHILTRIKSEPSRFPKIQLIYSPSEPLVHQAIISLPKNGMRLTFDGPEQRLRLIEVLDFQLSRLSYKNATTIFKHEDYPSLTGPPFRHIYQKFGPTTQGEFLPEDGDRGKYCISWPGIAFWFPLQAPPNFAQKDWANTISDLSSNACGAAVSMAIFDGETWPDARKTIFTSDMSADFLRAPVPASRKDGVPAEVERAKVYDRGRIELVRRGETPSFWIYLSETTQQDLLTELGPPDSTYKKTSKYTSPHRHHSTSSTATRPLAIDSGSSSNSEADDASAWSDEEDDDPDSAIAPGEKKEDLGTWWNYYTHGLDILISTPTRISKRSPTSAESGTDESEDDSSVVTPRNHLTVTKVIVHGNVPGSYQFNRHRRLQWSLESYPSPDHSHTGALTSEMKFRDIQGRLREVFRSVYEDEAEEKAQQEPMAINRDWGEGSSMGGSVEFLEGFEGGEKGMSNSVNIGEVLVYGFPGLGFEVLRNGVVGILQVW</sequence>
<dbReference type="PANTHER" id="PTHR13465:SF2">
    <property type="entry name" value="PHAGOSOME ASSEMBLY FACTOR 1"/>
    <property type="match status" value="1"/>
</dbReference>
<dbReference type="Pfam" id="PF03676">
    <property type="entry name" value="PHAF1"/>
    <property type="match status" value="2"/>
</dbReference>
<dbReference type="InterPro" id="IPR039156">
    <property type="entry name" value="PHAF1/BROMI"/>
</dbReference>
<evidence type="ECO:0000256" key="1">
    <source>
        <dbReference type="ARBA" id="ARBA00024339"/>
    </source>
</evidence>
<evidence type="ECO:0000256" key="2">
    <source>
        <dbReference type="SAM" id="MobiDB-lite"/>
    </source>
</evidence>
<feature type="region of interest" description="Disordered" evidence="2">
    <location>
        <begin position="401"/>
        <end position="426"/>
    </location>
</feature>
<dbReference type="GO" id="GO:0043001">
    <property type="term" value="P:Golgi to plasma membrane protein transport"/>
    <property type="evidence" value="ECO:0007669"/>
    <property type="project" value="TreeGrafter"/>
</dbReference>
<organism evidence="3 4">
    <name type="scientific">Venturia effusa</name>
    <dbReference type="NCBI Taxonomy" id="50376"/>
    <lineage>
        <taxon>Eukaryota</taxon>
        <taxon>Fungi</taxon>
        <taxon>Dikarya</taxon>
        <taxon>Ascomycota</taxon>
        <taxon>Pezizomycotina</taxon>
        <taxon>Dothideomycetes</taxon>
        <taxon>Pleosporomycetidae</taxon>
        <taxon>Venturiales</taxon>
        <taxon>Venturiaceae</taxon>
        <taxon>Venturia</taxon>
    </lineage>
</organism>
<dbReference type="AlphaFoldDB" id="A0A517KZX6"/>
<feature type="compositionally biased region" description="Basic residues" evidence="2">
    <location>
        <begin position="320"/>
        <end position="332"/>
    </location>
</feature>
<evidence type="ECO:0000313" key="3">
    <source>
        <dbReference type="EMBL" id="QDS68942.1"/>
    </source>
</evidence>